<dbReference type="Pfam" id="PF01494">
    <property type="entry name" value="FAD_binding_3"/>
    <property type="match status" value="1"/>
</dbReference>
<keyword evidence="1" id="KW-0560">Oxidoreductase</keyword>
<dbReference type="PANTHER" id="PTHR13789:SF309">
    <property type="entry name" value="PUTATIVE (AFU_ORTHOLOGUE AFUA_6G14510)-RELATED"/>
    <property type="match status" value="1"/>
</dbReference>
<evidence type="ECO:0000256" key="2">
    <source>
        <dbReference type="ARBA" id="ARBA00023033"/>
    </source>
</evidence>
<name>A0ABW7YW34_9ACTN</name>
<protein>
    <submittedName>
        <fullName evidence="4">FAD-dependent monooxygenase</fullName>
    </submittedName>
</protein>
<proteinExistence type="predicted"/>
<evidence type="ECO:0000313" key="5">
    <source>
        <dbReference type="Proteomes" id="UP001612741"/>
    </source>
</evidence>
<feature type="domain" description="FAD-binding" evidence="3">
    <location>
        <begin position="2"/>
        <end position="335"/>
    </location>
</feature>
<dbReference type="EMBL" id="JBITGY010000005">
    <property type="protein sequence ID" value="MFI6499946.1"/>
    <property type="molecule type" value="Genomic_DNA"/>
</dbReference>
<dbReference type="Proteomes" id="UP001612741">
    <property type="component" value="Unassembled WGS sequence"/>
</dbReference>
<comment type="caution">
    <text evidence="4">The sequence shown here is derived from an EMBL/GenBank/DDBJ whole genome shotgun (WGS) entry which is preliminary data.</text>
</comment>
<reference evidence="4 5" key="1">
    <citation type="submission" date="2024-10" db="EMBL/GenBank/DDBJ databases">
        <title>The Natural Products Discovery Center: Release of the First 8490 Sequenced Strains for Exploring Actinobacteria Biosynthetic Diversity.</title>
        <authorList>
            <person name="Kalkreuter E."/>
            <person name="Kautsar S.A."/>
            <person name="Yang D."/>
            <person name="Bader C.D."/>
            <person name="Teijaro C.N."/>
            <person name="Fluegel L."/>
            <person name="Davis C.M."/>
            <person name="Simpson J.R."/>
            <person name="Lauterbach L."/>
            <person name="Steele A.D."/>
            <person name="Gui C."/>
            <person name="Meng S."/>
            <person name="Li G."/>
            <person name="Viehrig K."/>
            <person name="Ye F."/>
            <person name="Su P."/>
            <person name="Kiefer A.F."/>
            <person name="Nichols A."/>
            <person name="Cepeda A.J."/>
            <person name="Yan W."/>
            <person name="Fan B."/>
            <person name="Jiang Y."/>
            <person name="Adhikari A."/>
            <person name="Zheng C.-J."/>
            <person name="Schuster L."/>
            <person name="Cowan T.M."/>
            <person name="Smanski M.J."/>
            <person name="Chevrette M.G."/>
            <person name="De Carvalho L.P.S."/>
            <person name="Shen B."/>
        </authorList>
    </citation>
    <scope>NUCLEOTIDE SEQUENCE [LARGE SCALE GENOMIC DNA]</scope>
    <source>
        <strain evidence="4 5">NPDC050545</strain>
    </source>
</reference>
<accession>A0ABW7YW34</accession>
<dbReference type="Gene3D" id="3.50.50.60">
    <property type="entry name" value="FAD/NAD(P)-binding domain"/>
    <property type="match status" value="1"/>
</dbReference>
<dbReference type="InterPro" id="IPR050493">
    <property type="entry name" value="FAD-dep_Monooxygenase_BioMet"/>
</dbReference>
<dbReference type="InterPro" id="IPR036188">
    <property type="entry name" value="FAD/NAD-bd_sf"/>
</dbReference>
<evidence type="ECO:0000256" key="1">
    <source>
        <dbReference type="ARBA" id="ARBA00023002"/>
    </source>
</evidence>
<keyword evidence="2 4" id="KW-0503">Monooxygenase</keyword>
<dbReference type="PANTHER" id="PTHR13789">
    <property type="entry name" value="MONOOXYGENASE"/>
    <property type="match status" value="1"/>
</dbReference>
<evidence type="ECO:0000259" key="3">
    <source>
        <dbReference type="Pfam" id="PF01494"/>
    </source>
</evidence>
<dbReference type="InterPro" id="IPR002938">
    <property type="entry name" value="FAD-bd"/>
</dbReference>
<dbReference type="GO" id="GO:0004497">
    <property type="term" value="F:monooxygenase activity"/>
    <property type="evidence" value="ECO:0007669"/>
    <property type="project" value="UniProtKB-KW"/>
</dbReference>
<gene>
    <name evidence="4" type="ORF">ACIBG2_21345</name>
</gene>
<dbReference type="SUPFAM" id="SSF51905">
    <property type="entry name" value="FAD/NAD(P)-binding domain"/>
    <property type="match status" value="1"/>
</dbReference>
<dbReference type="RefSeq" id="WP_397083559.1">
    <property type="nucleotide sequence ID" value="NZ_JBITGY010000005.1"/>
</dbReference>
<dbReference type="PRINTS" id="PR00420">
    <property type="entry name" value="RNGMNOXGNASE"/>
</dbReference>
<sequence>MKALITGCGIGGPTTAIALQQAGIEVEIFEAHGTGAEGVGSFLNIASNGLAALRILGMHHEVMAAGIPTPLMVMYSGSGKRLGAVANGLPLDDGTVSHTILRTDLYRIVRDQTAARGIPISYGKRLVAVDDTGDGVAAHFADGTTATGDILISAEGVHSRTRTILDPQAPGPRYSGLYSFGGVTAFDGLTSDLGTYNMIFGKKAFFGYTVAASGRVWWFANLPRQEGDVPDDWRPVLVDAFRHDAGPTAELLRHSPIELGYPIHDLPPVPVWHRGRVVLTGDAAHATSPSSGQGASQAIEDAIVLARCLRDASGHREAFAAFEAERRERAERVVAYSRTISNSKAAGPVARVIRDLMMPMFLKKSAGQESLAWLYRHHVTL</sequence>
<organism evidence="4 5">
    <name type="scientific">Nonomuraea typhae</name>
    <dbReference type="NCBI Taxonomy" id="2603600"/>
    <lineage>
        <taxon>Bacteria</taxon>
        <taxon>Bacillati</taxon>
        <taxon>Actinomycetota</taxon>
        <taxon>Actinomycetes</taxon>
        <taxon>Streptosporangiales</taxon>
        <taxon>Streptosporangiaceae</taxon>
        <taxon>Nonomuraea</taxon>
    </lineage>
</organism>
<evidence type="ECO:0000313" key="4">
    <source>
        <dbReference type="EMBL" id="MFI6499946.1"/>
    </source>
</evidence>
<keyword evidence="5" id="KW-1185">Reference proteome</keyword>